<evidence type="ECO:0008006" key="4">
    <source>
        <dbReference type="Google" id="ProtNLM"/>
    </source>
</evidence>
<dbReference type="Proteomes" id="UP001454036">
    <property type="component" value="Unassembled WGS sequence"/>
</dbReference>
<feature type="compositionally biased region" description="Low complexity" evidence="1">
    <location>
        <begin position="1"/>
        <end position="19"/>
    </location>
</feature>
<dbReference type="PANTHER" id="PTHR11439:SF467">
    <property type="entry name" value="INTEGRASE CATALYTIC DOMAIN-CONTAINING PROTEIN"/>
    <property type="match status" value="1"/>
</dbReference>
<proteinExistence type="predicted"/>
<evidence type="ECO:0000313" key="3">
    <source>
        <dbReference type="Proteomes" id="UP001454036"/>
    </source>
</evidence>
<organism evidence="2 3">
    <name type="scientific">Lithospermum erythrorhizon</name>
    <name type="common">Purple gromwell</name>
    <name type="synonym">Lithospermum officinale var. erythrorhizon</name>
    <dbReference type="NCBI Taxonomy" id="34254"/>
    <lineage>
        <taxon>Eukaryota</taxon>
        <taxon>Viridiplantae</taxon>
        <taxon>Streptophyta</taxon>
        <taxon>Embryophyta</taxon>
        <taxon>Tracheophyta</taxon>
        <taxon>Spermatophyta</taxon>
        <taxon>Magnoliopsida</taxon>
        <taxon>eudicotyledons</taxon>
        <taxon>Gunneridae</taxon>
        <taxon>Pentapetalae</taxon>
        <taxon>asterids</taxon>
        <taxon>lamiids</taxon>
        <taxon>Boraginales</taxon>
        <taxon>Boraginaceae</taxon>
        <taxon>Boraginoideae</taxon>
        <taxon>Lithospermeae</taxon>
        <taxon>Lithospermum</taxon>
    </lineage>
</organism>
<dbReference type="AlphaFoldDB" id="A0AAV3NG65"/>
<name>A0AAV3NG65_LITER</name>
<keyword evidence="3" id="KW-1185">Reference proteome</keyword>
<evidence type="ECO:0000313" key="2">
    <source>
        <dbReference type="EMBL" id="GAA0138280.1"/>
    </source>
</evidence>
<protein>
    <recommendedName>
        <fullName evidence="4">Mitochondrial protein</fullName>
    </recommendedName>
</protein>
<gene>
    <name evidence="2" type="ORF">LIER_00057</name>
</gene>
<accession>A0AAV3NG65</accession>
<dbReference type="EMBL" id="BAABME010000003">
    <property type="protein sequence ID" value="GAA0138280.1"/>
    <property type="molecule type" value="Genomic_DNA"/>
</dbReference>
<comment type="caution">
    <text evidence="2">The sequence shown here is derived from an EMBL/GenBank/DDBJ whole genome shotgun (WGS) entry which is preliminary data.</text>
</comment>
<sequence>MTSCKLSSTPLSTTPITPSASEVAPHPSDFRQIVGSLQHLLLTCSDLSFVVNNVCQHMHNPQAEHMIMVKRILRYVKSTPDLGLVLIPSVDFSGLQ</sequence>
<evidence type="ECO:0000256" key="1">
    <source>
        <dbReference type="SAM" id="MobiDB-lite"/>
    </source>
</evidence>
<reference evidence="2 3" key="1">
    <citation type="submission" date="2024-01" db="EMBL/GenBank/DDBJ databases">
        <title>The complete chloroplast genome sequence of Lithospermum erythrorhizon: insights into the phylogenetic relationship among Boraginaceae species and the maternal lineages of purple gromwells.</title>
        <authorList>
            <person name="Okada T."/>
            <person name="Watanabe K."/>
        </authorList>
    </citation>
    <scope>NUCLEOTIDE SEQUENCE [LARGE SCALE GENOMIC DNA]</scope>
</reference>
<feature type="region of interest" description="Disordered" evidence="1">
    <location>
        <begin position="1"/>
        <end position="23"/>
    </location>
</feature>
<dbReference type="PANTHER" id="PTHR11439">
    <property type="entry name" value="GAG-POL-RELATED RETROTRANSPOSON"/>
    <property type="match status" value="1"/>
</dbReference>